<dbReference type="GeneID" id="18500987"/>
<sequence length="180" mass="20654">MLTKNFMLRVRLRMDEISGAPSLLKMCGISMESRYLEKVVDFNYSVNDDLGGTASIDLRDVSCISVNKQRKGNLWVLNFGPRSKANNSICMYYKSEMATELVRSTMSAEKKRQIEHDEAAYANLSIPVEPVQAIPATLAEENHDPRFEGESHPRGNGYWRVLLRRLFGRVRERTHNERVD</sequence>
<protein>
    <submittedName>
        <fullName evidence="1">Uncharacterized protein</fullName>
    </submittedName>
</protein>
<evidence type="ECO:0000313" key="2">
    <source>
        <dbReference type="Proteomes" id="UP000204235"/>
    </source>
</evidence>
<reference evidence="1 2" key="1">
    <citation type="journal article" date="2014" name="FEMS Microbiol. Lett.">
        <title>The genome of the Erwinia amylovora phage PhiEaH1 reveals greater diversity and broadens the applicability of phages for the treatment of fire blight.</title>
        <authorList>
            <person name="Meczker K."/>
            <person name="Domotor D."/>
            <person name="Vass J."/>
            <person name="Rakhely G."/>
            <person name="Schneider G."/>
            <person name="Kovacs T."/>
        </authorList>
    </citation>
    <scope>NUCLEOTIDE SEQUENCE [LARGE SCALE GENOMIC DNA]</scope>
</reference>
<dbReference type="Proteomes" id="UP000204235">
    <property type="component" value="Segment"/>
</dbReference>
<evidence type="ECO:0000313" key="1">
    <source>
        <dbReference type="EMBL" id="AGX01810.1"/>
    </source>
</evidence>
<name>W8CZX3_9CAUD</name>
<proteinExistence type="predicted"/>
<keyword evidence="2" id="KW-1185">Reference proteome</keyword>
<dbReference type="RefSeq" id="YP_009010141.1">
    <property type="nucleotide sequence ID" value="NC_023610.1"/>
</dbReference>
<dbReference type="KEGG" id="vg:18500987"/>
<organism evidence="1 2">
    <name type="scientific">Erwinia phage PhiEaH1</name>
    <dbReference type="NCBI Taxonomy" id="1401669"/>
    <lineage>
        <taxon>Viruses</taxon>
        <taxon>Duplodnaviria</taxon>
        <taxon>Heunggongvirae</taxon>
        <taxon>Uroviricota</taxon>
        <taxon>Caudoviricetes</taxon>
        <taxon>Chimalliviridae</taxon>
        <taxon>Iapetusvirus</taxon>
        <taxon>Iapetusvirus EaH1</taxon>
    </lineage>
</organism>
<dbReference type="EMBL" id="KF623294">
    <property type="protein sequence ID" value="AGX01810.1"/>
    <property type="molecule type" value="Genomic_DNA"/>
</dbReference>
<accession>W8CZX3</accession>